<dbReference type="InterPro" id="IPR001173">
    <property type="entry name" value="Glyco_trans_2-like"/>
</dbReference>
<dbReference type="Pfam" id="PF00535">
    <property type="entry name" value="Glycos_transf_2"/>
    <property type="match status" value="1"/>
</dbReference>
<reference evidence="3" key="1">
    <citation type="journal article" date="2019" name="Int. J. Syst. Evol. Microbiol.">
        <title>The Global Catalogue of Microorganisms (GCM) 10K type strain sequencing project: providing services to taxonomists for standard genome sequencing and annotation.</title>
        <authorList>
            <consortium name="The Broad Institute Genomics Platform"/>
            <consortium name="The Broad Institute Genome Sequencing Center for Infectious Disease"/>
            <person name="Wu L."/>
            <person name="Ma J."/>
        </authorList>
    </citation>
    <scope>NUCLEOTIDE SEQUENCE [LARGE SCALE GENOMIC DNA]</scope>
    <source>
        <strain evidence="3">KCTC 32465</strain>
    </source>
</reference>
<evidence type="ECO:0000313" key="3">
    <source>
        <dbReference type="Proteomes" id="UP000634455"/>
    </source>
</evidence>
<dbReference type="EMBL" id="BMZF01000007">
    <property type="protein sequence ID" value="GHA57387.1"/>
    <property type="molecule type" value="Genomic_DNA"/>
</dbReference>
<dbReference type="InterPro" id="IPR029044">
    <property type="entry name" value="Nucleotide-diphossugar_trans"/>
</dbReference>
<dbReference type="RefSeq" id="WP_189640952.1">
    <property type="nucleotide sequence ID" value="NZ_BMZF01000007.1"/>
</dbReference>
<dbReference type="CDD" id="cd00761">
    <property type="entry name" value="Glyco_tranf_GTA_type"/>
    <property type="match status" value="1"/>
</dbReference>
<dbReference type="PANTHER" id="PTHR22916">
    <property type="entry name" value="GLYCOSYLTRANSFERASE"/>
    <property type="match status" value="1"/>
</dbReference>
<dbReference type="SUPFAM" id="SSF53448">
    <property type="entry name" value="Nucleotide-diphospho-sugar transferases"/>
    <property type="match status" value="1"/>
</dbReference>
<proteinExistence type="predicted"/>
<evidence type="ECO:0000259" key="1">
    <source>
        <dbReference type="Pfam" id="PF00535"/>
    </source>
</evidence>
<comment type="caution">
    <text evidence="2">The sequence shown here is derived from an EMBL/GenBank/DDBJ whole genome shotgun (WGS) entry which is preliminary data.</text>
</comment>
<sequence length="346" mass="38737">MAEISFLLPVHNGGQFLRQTLDSLLSQDFSDYDIHIIDDGSTDDSAQIIDDLNSDKIHYNAQQNAGLVAALNNGLSRLDCKYVARIDADDICYPNRLSRQLDYLQFTQADVVSCKAVHIDELGHPLGISGVSNVYDPDPDWLPPKEPYLSHPFMFGRLEVLAQTGYRDAHLSEDADLCWRLSETHRLAVQNAILGEYRLHLNSISTMDVTAGRVQAFYAALAALNAKRRAQNRVECAYDKSLAQSKQAATDMDGLVALFTDHLDAREQTYLHAAACMKLLHLARWRGYAITMDDVMAAKRAVKRVKPLSTEIAQDTAQIIAEAELKLSENETPQRFSSRLAKIWSR</sequence>
<organism evidence="2 3">
    <name type="scientific">Paramylibacter ulvae</name>
    <dbReference type="NCBI Taxonomy" id="1651968"/>
    <lineage>
        <taxon>Bacteria</taxon>
        <taxon>Pseudomonadati</taxon>
        <taxon>Pseudomonadota</taxon>
        <taxon>Alphaproteobacteria</taxon>
        <taxon>Rhodobacterales</taxon>
        <taxon>Paracoccaceae</taxon>
        <taxon>Paramylibacter</taxon>
    </lineage>
</organism>
<dbReference type="PANTHER" id="PTHR22916:SF3">
    <property type="entry name" value="UDP-GLCNAC:BETAGAL BETA-1,3-N-ACETYLGLUCOSAMINYLTRANSFERASE-LIKE PROTEIN 1"/>
    <property type="match status" value="1"/>
</dbReference>
<dbReference type="Proteomes" id="UP000634455">
    <property type="component" value="Unassembled WGS sequence"/>
</dbReference>
<gene>
    <name evidence="2" type="ORF">GCM10008927_23820</name>
</gene>
<keyword evidence="3" id="KW-1185">Reference proteome</keyword>
<protein>
    <recommendedName>
        <fullName evidence="1">Glycosyltransferase 2-like domain-containing protein</fullName>
    </recommendedName>
</protein>
<dbReference type="Gene3D" id="3.90.550.10">
    <property type="entry name" value="Spore Coat Polysaccharide Biosynthesis Protein SpsA, Chain A"/>
    <property type="match status" value="1"/>
</dbReference>
<accession>A0ABQ3D6M6</accession>
<feature type="domain" description="Glycosyltransferase 2-like" evidence="1">
    <location>
        <begin position="5"/>
        <end position="161"/>
    </location>
</feature>
<evidence type="ECO:0000313" key="2">
    <source>
        <dbReference type="EMBL" id="GHA57387.1"/>
    </source>
</evidence>
<name>A0ABQ3D6M6_9RHOB</name>